<accession>A0A1H0E141</accession>
<name>A0A1H0E141_9ACTO</name>
<sequence length="116" mass="12617">MEAPLEGSLFEVPAEHGVRVGGSRNSYIDAPAATATQSELLQVLVGGPLFFFYREMLDDAGRLIYVGRRHIAAARRRFNYDIASLSAVHPAGQYVHDDTCCVARRIGGEGPALWLG</sequence>
<dbReference type="SUPFAM" id="SSF64288">
    <property type="entry name" value="Chorismate lyase-like"/>
    <property type="match status" value="1"/>
</dbReference>
<dbReference type="Gene3D" id="3.40.1410.10">
    <property type="entry name" value="Chorismate lyase-like"/>
    <property type="match status" value="1"/>
</dbReference>
<dbReference type="EMBL" id="FNIM01000013">
    <property type="protein sequence ID" value="SDN75993.1"/>
    <property type="molecule type" value="Genomic_DNA"/>
</dbReference>
<evidence type="ECO:0000313" key="2">
    <source>
        <dbReference type="Proteomes" id="UP000198541"/>
    </source>
</evidence>
<organism evidence="1 2">
    <name type="scientific">Actinomyces ruminicola</name>
    <dbReference type="NCBI Taxonomy" id="332524"/>
    <lineage>
        <taxon>Bacteria</taxon>
        <taxon>Bacillati</taxon>
        <taxon>Actinomycetota</taxon>
        <taxon>Actinomycetes</taxon>
        <taxon>Actinomycetales</taxon>
        <taxon>Actinomycetaceae</taxon>
        <taxon>Actinomyces</taxon>
    </lineage>
</organism>
<evidence type="ECO:0000313" key="1">
    <source>
        <dbReference type="EMBL" id="SDN75993.1"/>
    </source>
</evidence>
<proteinExistence type="predicted"/>
<dbReference type="AlphaFoldDB" id="A0A1H0E141"/>
<keyword evidence="2" id="KW-1185">Reference proteome</keyword>
<gene>
    <name evidence="1" type="ORF">SAMN05216355_11312</name>
</gene>
<dbReference type="Proteomes" id="UP000198541">
    <property type="component" value="Unassembled WGS sequence"/>
</dbReference>
<protein>
    <submittedName>
        <fullName evidence="1">Uncharacterized protein</fullName>
    </submittedName>
</protein>
<dbReference type="RefSeq" id="WP_245690600.1">
    <property type="nucleotide sequence ID" value="NZ_FNIM01000013.1"/>
</dbReference>
<reference evidence="2" key="1">
    <citation type="submission" date="2016-10" db="EMBL/GenBank/DDBJ databases">
        <authorList>
            <person name="Varghese N."/>
            <person name="Submissions S."/>
        </authorList>
    </citation>
    <scope>NUCLEOTIDE SEQUENCE [LARGE SCALE GENOMIC DNA]</scope>
    <source>
        <strain evidence="2">DSM 27982</strain>
    </source>
</reference>
<dbReference type="InterPro" id="IPR028978">
    <property type="entry name" value="Chorismate_lyase_/UTRA_dom_sf"/>
</dbReference>